<gene>
    <name evidence="1" type="ORF">LCGC14_3015390</name>
</gene>
<proteinExistence type="predicted"/>
<accession>A0A0F8WWS3</accession>
<name>A0A0F8WWS3_9ZZZZ</name>
<feature type="non-terminal residue" evidence="1">
    <location>
        <position position="1"/>
    </location>
</feature>
<protein>
    <submittedName>
        <fullName evidence="1">Uncharacterized protein</fullName>
    </submittedName>
</protein>
<organism evidence="1">
    <name type="scientific">marine sediment metagenome</name>
    <dbReference type="NCBI Taxonomy" id="412755"/>
    <lineage>
        <taxon>unclassified sequences</taxon>
        <taxon>metagenomes</taxon>
        <taxon>ecological metagenomes</taxon>
    </lineage>
</organism>
<evidence type="ECO:0000313" key="1">
    <source>
        <dbReference type="EMBL" id="KKK61332.1"/>
    </source>
</evidence>
<dbReference type="AlphaFoldDB" id="A0A0F8WWS3"/>
<reference evidence="1" key="1">
    <citation type="journal article" date="2015" name="Nature">
        <title>Complex archaea that bridge the gap between prokaryotes and eukaryotes.</title>
        <authorList>
            <person name="Spang A."/>
            <person name="Saw J.H."/>
            <person name="Jorgensen S.L."/>
            <person name="Zaremba-Niedzwiedzka K."/>
            <person name="Martijn J."/>
            <person name="Lind A.E."/>
            <person name="van Eijk R."/>
            <person name="Schleper C."/>
            <person name="Guy L."/>
            <person name="Ettema T.J."/>
        </authorList>
    </citation>
    <scope>NUCLEOTIDE SEQUENCE</scope>
</reference>
<comment type="caution">
    <text evidence="1">The sequence shown here is derived from an EMBL/GenBank/DDBJ whole genome shotgun (WGS) entry which is preliminary data.</text>
</comment>
<dbReference type="EMBL" id="LAZR01062529">
    <property type="protein sequence ID" value="KKK61332.1"/>
    <property type="molecule type" value="Genomic_DNA"/>
</dbReference>
<feature type="non-terminal residue" evidence="1">
    <location>
        <position position="362"/>
    </location>
</feature>
<sequence length="362" mass="40268">LCLDGLGEMTNSAASAIRLDALFENIYVTDTPNADSIVYSKQLLEKCALPLRTFFQQYAPKGLADLTIHTTGKFANLKTNKFTGKIDCRDMSILYEEFPYRLEHIAGTVELTGDGVVLDHLKCKHGDVDVNINGYSKGIGDNLECDIEITSPNMLIDDDLYKALGPKQKDLWWTFTPSGLAKAKYTIKKQPGEKEQPHLSIELLNVQAAYKHFPYPLRNLKGTVSIEPGKLVIDKIVSRRNNSEIALTGSITEADSPRPRYNIVITATDIPIDDTLKAALPLNQRRFYEHFDVDALTDVEVTVFPNEVGRRLVEYIAKVNIKDASLTYCDFPLPLTCLNVEAVLTADKILLKSLDGMCGTGH</sequence>